<accession>A0A9X2BVL0</accession>
<dbReference type="EMBL" id="JALPRX010000025">
    <property type="protein sequence ID" value="MCK8784109.1"/>
    <property type="molecule type" value="Genomic_DNA"/>
</dbReference>
<comment type="similarity">
    <text evidence="1">Belongs to the aldolase class II family.</text>
</comment>
<evidence type="ECO:0000256" key="1">
    <source>
        <dbReference type="ARBA" id="ARBA00037961"/>
    </source>
</evidence>
<dbReference type="SMART" id="SM01007">
    <property type="entry name" value="Aldolase_II"/>
    <property type="match status" value="1"/>
</dbReference>
<dbReference type="PANTHER" id="PTHR10672:SF3">
    <property type="entry name" value="PROTEIN HU-LI TAI SHAO"/>
    <property type="match status" value="1"/>
</dbReference>
<dbReference type="RefSeq" id="WP_248666234.1">
    <property type="nucleotide sequence ID" value="NZ_JALPRX010000025.1"/>
</dbReference>
<dbReference type="PANTHER" id="PTHR10672">
    <property type="entry name" value="ADDUCIN"/>
    <property type="match status" value="1"/>
</dbReference>
<keyword evidence="4" id="KW-1185">Reference proteome</keyword>
<dbReference type="GO" id="GO:0016829">
    <property type="term" value="F:lyase activity"/>
    <property type="evidence" value="ECO:0007669"/>
    <property type="project" value="UniProtKB-KW"/>
</dbReference>
<dbReference type="NCBIfam" id="NF005068">
    <property type="entry name" value="PRK06486.1"/>
    <property type="match status" value="1"/>
</dbReference>
<dbReference type="GO" id="GO:0005856">
    <property type="term" value="C:cytoskeleton"/>
    <property type="evidence" value="ECO:0007669"/>
    <property type="project" value="TreeGrafter"/>
</dbReference>
<name>A0A9X2BVL0_9PROT</name>
<dbReference type="SUPFAM" id="SSF53639">
    <property type="entry name" value="AraD/HMP-PK domain-like"/>
    <property type="match status" value="1"/>
</dbReference>
<organism evidence="3 4">
    <name type="scientific">Roseomonas acroporae</name>
    <dbReference type="NCBI Taxonomy" id="2937791"/>
    <lineage>
        <taxon>Bacteria</taxon>
        <taxon>Pseudomonadati</taxon>
        <taxon>Pseudomonadota</taxon>
        <taxon>Alphaproteobacteria</taxon>
        <taxon>Acetobacterales</taxon>
        <taxon>Roseomonadaceae</taxon>
        <taxon>Roseomonas</taxon>
    </lineage>
</organism>
<dbReference type="Pfam" id="PF00596">
    <property type="entry name" value="Aldolase_II"/>
    <property type="match status" value="1"/>
</dbReference>
<gene>
    <name evidence="3" type="ORF">M0638_06930</name>
</gene>
<reference evidence="3" key="1">
    <citation type="submission" date="2022-04" db="EMBL/GenBank/DDBJ databases">
        <title>Roseomonas acroporae sp. nov., isolated from coral Acropora digitifera.</title>
        <authorList>
            <person name="Sun H."/>
        </authorList>
    </citation>
    <scope>NUCLEOTIDE SEQUENCE</scope>
    <source>
        <strain evidence="3">NAR14</strain>
    </source>
</reference>
<dbReference type="InterPro" id="IPR051017">
    <property type="entry name" value="Aldolase-II_Adducin_sf"/>
</dbReference>
<evidence type="ECO:0000259" key="2">
    <source>
        <dbReference type="SMART" id="SM01007"/>
    </source>
</evidence>
<dbReference type="AlphaFoldDB" id="A0A9X2BVL0"/>
<comment type="caution">
    <text evidence="3">The sequence shown here is derived from an EMBL/GenBank/DDBJ whole genome shotgun (WGS) entry which is preliminary data.</text>
</comment>
<dbReference type="EC" id="4.1.2.-" evidence="3"/>
<evidence type="ECO:0000313" key="3">
    <source>
        <dbReference type="EMBL" id="MCK8784109.1"/>
    </source>
</evidence>
<dbReference type="InterPro" id="IPR036409">
    <property type="entry name" value="Aldolase_II/adducin_N_sf"/>
</dbReference>
<keyword evidence="3" id="KW-0456">Lyase</keyword>
<proteinExistence type="inferred from homology"/>
<feature type="domain" description="Class II aldolase/adducin N-terminal" evidence="2">
    <location>
        <begin position="35"/>
        <end position="216"/>
    </location>
</feature>
<sequence>MAHAIELKTTVDTLAGPATGHNSLPDAATLRAAREDLAACFRMAARLGMQEGICNHFSAVVPGRDDLFLVNPVGLAFAEVTASSLLLCDFAGNVVQGEGRPEATAFYIHARLHLRKPRARVALHTHMPYATALAMTEGEPLVWAGQSALRFYGRVAVDGNYNGLALDEAEGDRIADSAGDADIVFMKNHGVMVLAETIAEAWDDLYYLERAAQAQILAMSTGRKLLPVSDAMARLVAEQEGMARADSARKHLDSVRRQLRLTDPDFLD</sequence>
<dbReference type="Gene3D" id="3.40.225.10">
    <property type="entry name" value="Class II aldolase/adducin N-terminal domain"/>
    <property type="match status" value="1"/>
</dbReference>
<dbReference type="GO" id="GO:0051015">
    <property type="term" value="F:actin filament binding"/>
    <property type="evidence" value="ECO:0007669"/>
    <property type="project" value="TreeGrafter"/>
</dbReference>
<dbReference type="Proteomes" id="UP001139516">
    <property type="component" value="Unassembled WGS sequence"/>
</dbReference>
<dbReference type="InterPro" id="IPR001303">
    <property type="entry name" value="Aldolase_II/adducin_N"/>
</dbReference>
<evidence type="ECO:0000313" key="4">
    <source>
        <dbReference type="Proteomes" id="UP001139516"/>
    </source>
</evidence>
<protein>
    <submittedName>
        <fullName evidence="3">Aldolase</fullName>
        <ecNumber evidence="3">4.1.2.-</ecNumber>
    </submittedName>
</protein>